<feature type="transmembrane region" description="Helical" evidence="1">
    <location>
        <begin position="78"/>
        <end position="102"/>
    </location>
</feature>
<keyword evidence="1" id="KW-0812">Transmembrane</keyword>
<gene>
    <name evidence="2" type="ORF">F5878DRAFT_615011</name>
</gene>
<comment type="caution">
    <text evidence="2">The sequence shown here is derived from an EMBL/GenBank/DDBJ whole genome shotgun (WGS) entry which is preliminary data.</text>
</comment>
<organism evidence="2 3">
    <name type="scientific">Lentinula raphanica</name>
    <dbReference type="NCBI Taxonomy" id="153919"/>
    <lineage>
        <taxon>Eukaryota</taxon>
        <taxon>Fungi</taxon>
        <taxon>Dikarya</taxon>
        <taxon>Basidiomycota</taxon>
        <taxon>Agaricomycotina</taxon>
        <taxon>Agaricomycetes</taxon>
        <taxon>Agaricomycetidae</taxon>
        <taxon>Agaricales</taxon>
        <taxon>Marasmiineae</taxon>
        <taxon>Omphalotaceae</taxon>
        <taxon>Lentinula</taxon>
    </lineage>
</organism>
<dbReference type="Proteomes" id="UP001163846">
    <property type="component" value="Unassembled WGS sequence"/>
</dbReference>
<evidence type="ECO:0000313" key="3">
    <source>
        <dbReference type="Proteomes" id="UP001163846"/>
    </source>
</evidence>
<evidence type="ECO:0000313" key="2">
    <source>
        <dbReference type="EMBL" id="KAJ3839838.1"/>
    </source>
</evidence>
<keyword evidence="1" id="KW-1133">Transmembrane helix</keyword>
<accession>A0AA38PBH0</accession>
<evidence type="ECO:0000256" key="1">
    <source>
        <dbReference type="SAM" id="Phobius"/>
    </source>
</evidence>
<keyword evidence="1" id="KW-0472">Membrane</keyword>
<name>A0AA38PBH0_9AGAR</name>
<dbReference type="AlphaFoldDB" id="A0AA38PBH0"/>
<feature type="transmembrane region" description="Helical" evidence="1">
    <location>
        <begin position="108"/>
        <end position="126"/>
    </location>
</feature>
<sequence>MSRTNRMLFPNDGLLTFLASPLCIRTHTSRFLVAIIHAYIQFPQQATYYSWPFSHMFVVFLVTLSFKENTHPTFEKKLYLLLHCFLTAIIFASALSLFLRSLEIRETVLYPLYSFTLTVFFSYLCSP</sequence>
<reference evidence="2" key="1">
    <citation type="submission" date="2022-08" db="EMBL/GenBank/DDBJ databases">
        <authorList>
            <consortium name="DOE Joint Genome Institute"/>
            <person name="Min B."/>
            <person name="Riley R."/>
            <person name="Sierra-Patev S."/>
            <person name="Naranjo-Ortiz M."/>
            <person name="Looney B."/>
            <person name="Konkel Z."/>
            <person name="Slot J.C."/>
            <person name="Sakamoto Y."/>
            <person name="Steenwyk J.L."/>
            <person name="Rokas A."/>
            <person name="Carro J."/>
            <person name="Camarero S."/>
            <person name="Ferreira P."/>
            <person name="Molpeceres G."/>
            <person name="Ruiz-Duenas F.J."/>
            <person name="Serrano A."/>
            <person name="Henrissat B."/>
            <person name="Drula E."/>
            <person name="Hughes K.W."/>
            <person name="Mata J.L."/>
            <person name="Ishikawa N.K."/>
            <person name="Vargas-Isla R."/>
            <person name="Ushijima S."/>
            <person name="Smith C.A."/>
            <person name="Ahrendt S."/>
            <person name="Andreopoulos W."/>
            <person name="He G."/>
            <person name="Labutti K."/>
            <person name="Lipzen A."/>
            <person name="Ng V."/>
            <person name="Sandor L."/>
            <person name="Barry K."/>
            <person name="Martinez A.T."/>
            <person name="Xiao Y."/>
            <person name="Gibbons J.G."/>
            <person name="Terashima K."/>
            <person name="Hibbett D.S."/>
            <person name="Grigoriev I.V."/>
        </authorList>
    </citation>
    <scope>NUCLEOTIDE SEQUENCE</scope>
    <source>
        <strain evidence="2">TFB9207</strain>
    </source>
</reference>
<proteinExistence type="predicted"/>
<dbReference type="EMBL" id="MU806106">
    <property type="protein sequence ID" value="KAJ3839838.1"/>
    <property type="molecule type" value="Genomic_DNA"/>
</dbReference>
<protein>
    <submittedName>
        <fullName evidence="2">Uncharacterized protein</fullName>
    </submittedName>
</protein>
<feature type="transmembrane region" description="Helical" evidence="1">
    <location>
        <begin position="48"/>
        <end position="66"/>
    </location>
</feature>
<keyword evidence="3" id="KW-1185">Reference proteome</keyword>